<comment type="subcellular location">
    <subcellularLocation>
        <location evidence="1 7">Cell membrane</location>
        <topology evidence="1 7">Multi-pass membrane protein</topology>
    </subcellularLocation>
</comment>
<dbReference type="GO" id="GO:0005886">
    <property type="term" value="C:plasma membrane"/>
    <property type="evidence" value="ECO:0007669"/>
    <property type="project" value="UniProtKB-SubCell"/>
</dbReference>
<name>A0A939BTA2_9FIRM</name>
<dbReference type="Gene3D" id="1.10.3720.10">
    <property type="entry name" value="MetI-like"/>
    <property type="match status" value="1"/>
</dbReference>
<evidence type="ECO:0000313" key="9">
    <source>
        <dbReference type="EMBL" id="MBM7558036.1"/>
    </source>
</evidence>
<dbReference type="Pfam" id="PF19300">
    <property type="entry name" value="BPD_transp_1_N"/>
    <property type="match status" value="1"/>
</dbReference>
<proteinExistence type="inferred from homology"/>
<keyword evidence="2 7" id="KW-0813">Transport</keyword>
<reference evidence="9" key="1">
    <citation type="submission" date="2021-01" db="EMBL/GenBank/DDBJ databases">
        <title>Genomic Encyclopedia of Type Strains, Phase IV (KMG-IV): sequencing the most valuable type-strain genomes for metagenomic binning, comparative biology and taxonomic classification.</title>
        <authorList>
            <person name="Goeker M."/>
        </authorList>
    </citation>
    <scope>NUCLEOTIDE SEQUENCE</scope>
    <source>
        <strain evidence="9">DSM 23230</strain>
    </source>
</reference>
<feature type="transmembrane region" description="Helical" evidence="7">
    <location>
        <begin position="133"/>
        <end position="156"/>
    </location>
</feature>
<feature type="transmembrane region" description="Helical" evidence="7">
    <location>
        <begin position="301"/>
        <end position="324"/>
    </location>
</feature>
<keyword evidence="6 7" id="KW-0472">Membrane</keyword>
<evidence type="ECO:0000313" key="10">
    <source>
        <dbReference type="Proteomes" id="UP000774000"/>
    </source>
</evidence>
<evidence type="ECO:0000256" key="1">
    <source>
        <dbReference type="ARBA" id="ARBA00004651"/>
    </source>
</evidence>
<dbReference type="Pfam" id="PF00528">
    <property type="entry name" value="BPD_transp_1"/>
    <property type="match status" value="1"/>
</dbReference>
<keyword evidence="5 7" id="KW-1133">Transmembrane helix</keyword>
<keyword evidence="3" id="KW-1003">Cell membrane</keyword>
<evidence type="ECO:0000259" key="8">
    <source>
        <dbReference type="PROSITE" id="PS50928"/>
    </source>
</evidence>
<dbReference type="CDD" id="cd06261">
    <property type="entry name" value="TM_PBP2"/>
    <property type="match status" value="1"/>
</dbReference>
<dbReference type="PROSITE" id="PS50928">
    <property type="entry name" value="ABC_TM1"/>
    <property type="match status" value="1"/>
</dbReference>
<accession>A0A939BTA2</accession>
<comment type="similarity">
    <text evidence="7">Belongs to the binding-protein-dependent transport system permease family.</text>
</comment>
<dbReference type="AlphaFoldDB" id="A0A939BTA2"/>
<evidence type="ECO:0000256" key="6">
    <source>
        <dbReference type="ARBA" id="ARBA00023136"/>
    </source>
</evidence>
<evidence type="ECO:0000256" key="2">
    <source>
        <dbReference type="ARBA" id="ARBA00022448"/>
    </source>
</evidence>
<keyword evidence="10" id="KW-1185">Reference proteome</keyword>
<dbReference type="EMBL" id="JAFBDQ010000023">
    <property type="protein sequence ID" value="MBM7558036.1"/>
    <property type="molecule type" value="Genomic_DNA"/>
</dbReference>
<comment type="caution">
    <text evidence="9">The sequence shown here is derived from an EMBL/GenBank/DDBJ whole genome shotgun (WGS) entry which is preliminary data.</text>
</comment>
<dbReference type="InterPro" id="IPR045621">
    <property type="entry name" value="BPD_transp_1_N"/>
</dbReference>
<keyword evidence="4 7" id="KW-0812">Transmembrane</keyword>
<feature type="transmembrane region" description="Helical" evidence="7">
    <location>
        <begin position="197"/>
        <end position="217"/>
    </location>
</feature>
<dbReference type="PANTHER" id="PTHR43163:SF6">
    <property type="entry name" value="DIPEPTIDE TRANSPORT SYSTEM PERMEASE PROTEIN DPPB-RELATED"/>
    <property type="match status" value="1"/>
</dbReference>
<dbReference type="InterPro" id="IPR000515">
    <property type="entry name" value="MetI-like"/>
</dbReference>
<dbReference type="Proteomes" id="UP000774000">
    <property type="component" value="Unassembled WGS sequence"/>
</dbReference>
<evidence type="ECO:0000256" key="5">
    <source>
        <dbReference type="ARBA" id="ARBA00022989"/>
    </source>
</evidence>
<gene>
    <name evidence="9" type="ORF">JOC47_002905</name>
</gene>
<evidence type="ECO:0000256" key="3">
    <source>
        <dbReference type="ARBA" id="ARBA00022475"/>
    </source>
</evidence>
<protein>
    <submittedName>
        <fullName evidence="9">Peptide/nickel transport system permease protein</fullName>
    </submittedName>
</protein>
<evidence type="ECO:0000256" key="4">
    <source>
        <dbReference type="ARBA" id="ARBA00022692"/>
    </source>
</evidence>
<feature type="transmembrane region" description="Helical" evidence="7">
    <location>
        <begin position="101"/>
        <end position="121"/>
    </location>
</feature>
<dbReference type="SUPFAM" id="SSF161098">
    <property type="entry name" value="MetI-like"/>
    <property type="match status" value="1"/>
</dbReference>
<evidence type="ECO:0000256" key="7">
    <source>
        <dbReference type="RuleBase" id="RU363032"/>
    </source>
</evidence>
<dbReference type="PANTHER" id="PTHR43163">
    <property type="entry name" value="DIPEPTIDE TRANSPORT SYSTEM PERMEASE PROTEIN DPPB-RELATED"/>
    <property type="match status" value="1"/>
</dbReference>
<dbReference type="GO" id="GO:0055085">
    <property type="term" value="P:transmembrane transport"/>
    <property type="evidence" value="ECO:0007669"/>
    <property type="project" value="InterPro"/>
</dbReference>
<dbReference type="RefSeq" id="WP_204703013.1">
    <property type="nucleotide sequence ID" value="NZ_JAFBDQ010000023.1"/>
</dbReference>
<dbReference type="InterPro" id="IPR035906">
    <property type="entry name" value="MetI-like_sf"/>
</dbReference>
<sequence length="334" mass="37203">MLNYILRRLLLLIPTLIGVSILVFLMIHLIPGDPASVMLGERATESEINRLREEMGLNDPLHVQYFRFVKRLASGDLGESIMSSNPVSDELSRRYPATIELSLFALTFAVLVGVPAGIISATKQYSIFDYLSMSGALVGVSMPIFWLGLMMIWIFAFKLGWFPPSARLSVGVELKEITNFYVIDSIITGNWTALKDVLWHLMLPGISLGTIPMAIIARMTRSSMLEVLNKDYIKTAYAKGLKEKVVVYKHALRNALIPIITVIGLQFGILLGGAMMTETIFSWPGVGKYTYDAIMARDFPVVQAAVLILATTFVFVNLVVDILYSVIDPKIRYD</sequence>
<feature type="domain" description="ABC transmembrane type-1" evidence="8">
    <location>
        <begin position="95"/>
        <end position="320"/>
    </location>
</feature>
<organism evidence="9 10">
    <name type="scientific">Halanaerobacter jeridensis</name>
    <dbReference type="NCBI Taxonomy" id="706427"/>
    <lineage>
        <taxon>Bacteria</taxon>
        <taxon>Bacillati</taxon>
        <taxon>Bacillota</taxon>
        <taxon>Clostridia</taxon>
        <taxon>Halanaerobiales</taxon>
        <taxon>Halobacteroidaceae</taxon>
        <taxon>Halanaerobacter</taxon>
    </lineage>
</organism>
<feature type="transmembrane region" description="Helical" evidence="7">
    <location>
        <begin position="9"/>
        <end position="30"/>
    </location>
</feature>
<feature type="transmembrane region" description="Helical" evidence="7">
    <location>
        <begin position="256"/>
        <end position="281"/>
    </location>
</feature>